<dbReference type="EMBL" id="JASCZI010271875">
    <property type="protein sequence ID" value="MED6216339.1"/>
    <property type="molecule type" value="Genomic_DNA"/>
</dbReference>
<sequence length="135" mass="15385">MSLERSDRVSSQEEDLMARSTKKVKARDETDLNEPIQDMEIVVATNTNDAANLKASYKESLLTPPGPQFEGEVSLDDSVDENEPIPEDRWYQEDGFDPNKEKPFDPCPIIPISKDEFDEWCKPWHAAFIVKVLGK</sequence>
<feature type="compositionally biased region" description="Basic and acidic residues" evidence="1">
    <location>
        <begin position="86"/>
        <end position="104"/>
    </location>
</feature>
<organism evidence="2 3">
    <name type="scientific">Stylosanthes scabra</name>
    <dbReference type="NCBI Taxonomy" id="79078"/>
    <lineage>
        <taxon>Eukaryota</taxon>
        <taxon>Viridiplantae</taxon>
        <taxon>Streptophyta</taxon>
        <taxon>Embryophyta</taxon>
        <taxon>Tracheophyta</taxon>
        <taxon>Spermatophyta</taxon>
        <taxon>Magnoliopsida</taxon>
        <taxon>eudicotyledons</taxon>
        <taxon>Gunneridae</taxon>
        <taxon>Pentapetalae</taxon>
        <taxon>rosids</taxon>
        <taxon>fabids</taxon>
        <taxon>Fabales</taxon>
        <taxon>Fabaceae</taxon>
        <taxon>Papilionoideae</taxon>
        <taxon>50 kb inversion clade</taxon>
        <taxon>dalbergioids sensu lato</taxon>
        <taxon>Dalbergieae</taxon>
        <taxon>Pterocarpus clade</taxon>
        <taxon>Stylosanthes</taxon>
    </lineage>
</organism>
<feature type="region of interest" description="Disordered" evidence="1">
    <location>
        <begin position="61"/>
        <end position="105"/>
    </location>
</feature>
<evidence type="ECO:0000256" key="1">
    <source>
        <dbReference type="SAM" id="MobiDB-lite"/>
    </source>
</evidence>
<evidence type="ECO:0000313" key="2">
    <source>
        <dbReference type="EMBL" id="MED6216339.1"/>
    </source>
</evidence>
<feature type="compositionally biased region" description="Basic and acidic residues" evidence="1">
    <location>
        <begin position="1"/>
        <end position="11"/>
    </location>
</feature>
<reference evidence="2 3" key="1">
    <citation type="journal article" date="2023" name="Plants (Basel)">
        <title>Bridging the Gap: Combining Genomics and Transcriptomics Approaches to Understand Stylosanthes scabra, an Orphan Legume from the Brazilian Caatinga.</title>
        <authorList>
            <person name="Ferreira-Neto J.R.C."/>
            <person name="da Silva M.D."/>
            <person name="Binneck E."/>
            <person name="de Melo N.F."/>
            <person name="da Silva R.H."/>
            <person name="de Melo A.L.T.M."/>
            <person name="Pandolfi V."/>
            <person name="Bustamante F.O."/>
            <person name="Brasileiro-Vidal A.C."/>
            <person name="Benko-Iseppon A.M."/>
        </authorList>
    </citation>
    <scope>NUCLEOTIDE SEQUENCE [LARGE SCALE GENOMIC DNA]</scope>
    <source>
        <tissue evidence="2">Leaves</tissue>
    </source>
</reference>
<keyword evidence="3" id="KW-1185">Reference proteome</keyword>
<evidence type="ECO:0000313" key="3">
    <source>
        <dbReference type="Proteomes" id="UP001341840"/>
    </source>
</evidence>
<feature type="region of interest" description="Disordered" evidence="1">
    <location>
        <begin position="1"/>
        <end position="33"/>
    </location>
</feature>
<proteinExistence type="predicted"/>
<feature type="compositionally biased region" description="Acidic residues" evidence="1">
    <location>
        <begin position="73"/>
        <end position="85"/>
    </location>
</feature>
<gene>
    <name evidence="2" type="ORF">PIB30_006983</name>
</gene>
<comment type="caution">
    <text evidence="2">The sequence shown here is derived from an EMBL/GenBank/DDBJ whole genome shotgun (WGS) entry which is preliminary data.</text>
</comment>
<protein>
    <submittedName>
        <fullName evidence="2">Uncharacterized protein</fullName>
    </submittedName>
</protein>
<dbReference type="Proteomes" id="UP001341840">
    <property type="component" value="Unassembled WGS sequence"/>
</dbReference>
<accession>A0ABU6Z266</accession>
<name>A0ABU6Z266_9FABA</name>